<proteinExistence type="predicted"/>
<gene>
    <name evidence="4" type="ORF">BKH30_01840</name>
    <name evidence="3" type="ORF">BKH31_00675</name>
    <name evidence="2" type="ORF">BKH32_02650</name>
</gene>
<evidence type="ECO:0000256" key="1">
    <source>
        <dbReference type="SAM" id="MobiDB-lite"/>
    </source>
</evidence>
<dbReference type="Proteomes" id="UP000185736">
    <property type="component" value="Unassembled WGS sequence"/>
</dbReference>
<dbReference type="Proteomes" id="UP000186471">
    <property type="component" value="Unassembled WGS sequence"/>
</dbReference>
<evidence type="ECO:0000313" key="6">
    <source>
        <dbReference type="Proteomes" id="UP000186471"/>
    </source>
</evidence>
<dbReference type="RefSeq" id="WP_075248504.1">
    <property type="nucleotide sequence ID" value="NZ_MSGO01000009.1"/>
</dbReference>
<dbReference type="EMBL" id="MSKI01000016">
    <property type="protein sequence ID" value="OLO56450.1"/>
    <property type="molecule type" value="Genomic_DNA"/>
</dbReference>
<organism evidence="3 6">
    <name type="scientific">Actinomyces oris</name>
    <dbReference type="NCBI Taxonomy" id="544580"/>
    <lineage>
        <taxon>Bacteria</taxon>
        <taxon>Bacillati</taxon>
        <taxon>Actinomycetota</taxon>
        <taxon>Actinomycetes</taxon>
        <taxon>Actinomycetales</taxon>
        <taxon>Actinomycetaceae</taxon>
        <taxon>Actinomyces</taxon>
    </lineage>
</organism>
<evidence type="ECO:0000313" key="4">
    <source>
        <dbReference type="EMBL" id="OLO56450.1"/>
    </source>
</evidence>
<evidence type="ECO:0000313" key="3">
    <source>
        <dbReference type="EMBL" id="OLO49036.1"/>
    </source>
</evidence>
<comment type="caution">
    <text evidence="3">The sequence shown here is derived from an EMBL/GenBank/DDBJ whole genome shotgun (WGS) entry which is preliminary data.</text>
</comment>
<dbReference type="AlphaFoldDB" id="A0A1Q8VLQ2"/>
<feature type="region of interest" description="Disordered" evidence="1">
    <location>
        <begin position="96"/>
        <end position="124"/>
    </location>
</feature>
<evidence type="ECO:0000313" key="7">
    <source>
        <dbReference type="Proteomes" id="UP000186855"/>
    </source>
</evidence>
<dbReference type="OrthoDB" id="3254512at2"/>
<dbReference type="EMBL" id="MSGO01000009">
    <property type="protein sequence ID" value="OLL15448.1"/>
    <property type="molecule type" value="Genomic_DNA"/>
</dbReference>
<protein>
    <submittedName>
        <fullName evidence="3">Uncharacterized protein</fullName>
    </submittedName>
</protein>
<dbReference type="Proteomes" id="UP000186855">
    <property type="component" value="Unassembled WGS sequence"/>
</dbReference>
<evidence type="ECO:0000313" key="5">
    <source>
        <dbReference type="Proteomes" id="UP000185736"/>
    </source>
</evidence>
<evidence type="ECO:0000313" key="2">
    <source>
        <dbReference type="EMBL" id="OLL15448.1"/>
    </source>
</evidence>
<reference evidence="5 6" key="1">
    <citation type="submission" date="2016-12" db="EMBL/GenBank/DDBJ databases">
        <title>Genomic comparison of strains in the 'Actinomyces naeslundii' group.</title>
        <authorList>
            <person name="Mughal S.R."/>
            <person name="Do T."/>
            <person name="Gilbert S.C."/>
            <person name="Witherden E.A."/>
            <person name="Didelot X."/>
            <person name="Beighton D."/>
        </authorList>
    </citation>
    <scope>NUCLEOTIDE SEQUENCE [LARGE SCALE GENOMIC DNA]</scope>
    <source>
        <strain evidence="3 6">R21091</strain>
        <strain evidence="4 7">S24V</strain>
        <strain evidence="2 5">S64C</strain>
    </source>
</reference>
<accession>A0A1Q8VLQ2</accession>
<dbReference type="EMBL" id="MSKK01000002">
    <property type="protein sequence ID" value="OLO49036.1"/>
    <property type="molecule type" value="Genomic_DNA"/>
</dbReference>
<sequence>MGVIILPLVVVLVAGLLVLGVVCAERFPVRSWPSRIRSVIRNSQEVRLEEQDVEVEVVPQEVRLSDLMTREGPAAYAGTDGFGGLVGALGKAMDAAERTRSSAGSRHRGQAHEPATGGLSQPQG</sequence>
<name>A0A1Q8VLQ2_9ACTO</name>